<dbReference type="Proteomes" id="UP000028990">
    <property type="component" value="Unassembled WGS sequence"/>
</dbReference>
<accession>A0A091CPU5</accession>
<gene>
    <name evidence="2" type="ORF">H920_19374</name>
</gene>
<evidence type="ECO:0000256" key="1">
    <source>
        <dbReference type="SAM" id="MobiDB-lite"/>
    </source>
</evidence>
<dbReference type="EMBL" id="KN125157">
    <property type="protein sequence ID" value="KFO19230.1"/>
    <property type="molecule type" value="Genomic_DNA"/>
</dbReference>
<keyword evidence="3" id="KW-1185">Reference proteome</keyword>
<feature type="compositionally biased region" description="Polar residues" evidence="1">
    <location>
        <begin position="56"/>
        <end position="70"/>
    </location>
</feature>
<protein>
    <submittedName>
        <fullName evidence="2">Uncharacterized protein</fullName>
    </submittedName>
</protein>
<sequence length="109" mass="11982">MTLSHTELSDLFFLHDTMSPCPPVSQPRLPSLLRSHDCPSQSVYCPGHRLEGILNRATQTSSSGGRSPQPQLLEGLGDEGSRMHRSLGWLSAEKPRHPSFTVPSQGHIQ</sequence>
<organism evidence="2 3">
    <name type="scientific">Fukomys damarensis</name>
    <name type="common">Damaraland mole rat</name>
    <name type="synonym">Cryptomys damarensis</name>
    <dbReference type="NCBI Taxonomy" id="885580"/>
    <lineage>
        <taxon>Eukaryota</taxon>
        <taxon>Metazoa</taxon>
        <taxon>Chordata</taxon>
        <taxon>Craniata</taxon>
        <taxon>Vertebrata</taxon>
        <taxon>Euteleostomi</taxon>
        <taxon>Mammalia</taxon>
        <taxon>Eutheria</taxon>
        <taxon>Euarchontoglires</taxon>
        <taxon>Glires</taxon>
        <taxon>Rodentia</taxon>
        <taxon>Hystricomorpha</taxon>
        <taxon>Bathyergidae</taxon>
        <taxon>Fukomys</taxon>
    </lineage>
</organism>
<proteinExistence type="predicted"/>
<evidence type="ECO:0000313" key="2">
    <source>
        <dbReference type="EMBL" id="KFO19230.1"/>
    </source>
</evidence>
<dbReference type="AlphaFoldDB" id="A0A091CPU5"/>
<feature type="region of interest" description="Disordered" evidence="1">
    <location>
        <begin position="55"/>
        <end position="109"/>
    </location>
</feature>
<name>A0A091CPU5_FUKDA</name>
<evidence type="ECO:0000313" key="3">
    <source>
        <dbReference type="Proteomes" id="UP000028990"/>
    </source>
</evidence>
<reference evidence="2 3" key="1">
    <citation type="submission" date="2013-11" db="EMBL/GenBank/DDBJ databases">
        <title>The Damaraland mole rat (Fukomys damarensis) genome and evolution of African mole rats.</title>
        <authorList>
            <person name="Gladyshev V.N."/>
            <person name="Fang X."/>
        </authorList>
    </citation>
    <scope>NUCLEOTIDE SEQUENCE [LARGE SCALE GENOMIC DNA]</scope>
    <source>
        <tissue evidence="2">Liver</tissue>
    </source>
</reference>